<dbReference type="AlphaFoldDB" id="A0A9Q1KIM2"/>
<dbReference type="Proteomes" id="UP001153076">
    <property type="component" value="Unassembled WGS sequence"/>
</dbReference>
<comment type="caution">
    <text evidence="1">The sequence shown here is derived from an EMBL/GenBank/DDBJ whole genome shotgun (WGS) entry which is preliminary data.</text>
</comment>
<dbReference type="EMBL" id="JAKOGI010000081">
    <property type="protein sequence ID" value="KAJ8445061.1"/>
    <property type="molecule type" value="Genomic_DNA"/>
</dbReference>
<proteinExistence type="predicted"/>
<evidence type="ECO:0000313" key="1">
    <source>
        <dbReference type="EMBL" id="KAJ8445061.1"/>
    </source>
</evidence>
<organism evidence="1 2">
    <name type="scientific">Carnegiea gigantea</name>
    <dbReference type="NCBI Taxonomy" id="171969"/>
    <lineage>
        <taxon>Eukaryota</taxon>
        <taxon>Viridiplantae</taxon>
        <taxon>Streptophyta</taxon>
        <taxon>Embryophyta</taxon>
        <taxon>Tracheophyta</taxon>
        <taxon>Spermatophyta</taxon>
        <taxon>Magnoliopsida</taxon>
        <taxon>eudicotyledons</taxon>
        <taxon>Gunneridae</taxon>
        <taxon>Pentapetalae</taxon>
        <taxon>Caryophyllales</taxon>
        <taxon>Cactineae</taxon>
        <taxon>Cactaceae</taxon>
        <taxon>Cactoideae</taxon>
        <taxon>Echinocereeae</taxon>
        <taxon>Carnegiea</taxon>
    </lineage>
</organism>
<evidence type="ECO:0000313" key="2">
    <source>
        <dbReference type="Proteomes" id="UP001153076"/>
    </source>
</evidence>
<sequence>MEGRHKKILHGSTIVPNGKHNLPSHCINLSYLDRVVFSADKAERWFLTSSNTSTNWKWDNINKEYLTEPSTTTSTAKPQCPYCPYCNGKLQGALPIHNEPVQLFKIITYEYILLEIMPSSAQTSAAVHPATLKSSNFTTPAVVLGVFLADFP</sequence>
<protein>
    <submittedName>
        <fullName evidence="1">Uncharacterized protein</fullName>
    </submittedName>
</protein>
<keyword evidence="2" id="KW-1185">Reference proteome</keyword>
<gene>
    <name evidence="1" type="ORF">Cgig2_022581</name>
</gene>
<reference evidence="1" key="1">
    <citation type="submission" date="2022-04" db="EMBL/GenBank/DDBJ databases">
        <title>Carnegiea gigantea Genome sequencing and assembly v2.</title>
        <authorList>
            <person name="Copetti D."/>
            <person name="Sanderson M.J."/>
            <person name="Burquez A."/>
            <person name="Wojciechowski M.F."/>
        </authorList>
    </citation>
    <scope>NUCLEOTIDE SEQUENCE</scope>
    <source>
        <strain evidence="1">SGP5-SGP5p</strain>
        <tissue evidence="1">Aerial part</tissue>
    </source>
</reference>
<name>A0A9Q1KIM2_9CARY</name>
<accession>A0A9Q1KIM2</accession>